<evidence type="ECO:0000256" key="8">
    <source>
        <dbReference type="ARBA" id="ARBA00022837"/>
    </source>
</evidence>
<keyword evidence="9 11" id="KW-1015">Disulfide bond</keyword>
<feature type="domain" description="EGF-like" evidence="13">
    <location>
        <begin position="604"/>
        <end position="637"/>
    </location>
</feature>
<accession>A0AAD9Q2M6</accession>
<keyword evidence="7" id="KW-0677">Repeat</keyword>
<dbReference type="InterPro" id="IPR000742">
    <property type="entry name" value="EGF"/>
</dbReference>
<protein>
    <submittedName>
        <fullName evidence="14">Fibropellin-1</fullName>
    </submittedName>
</protein>
<reference evidence="14" key="1">
    <citation type="journal article" date="2023" name="G3 (Bethesda)">
        <title>Whole genome assembly and annotation of the endangered Caribbean coral Acropora cervicornis.</title>
        <authorList>
            <person name="Selwyn J.D."/>
            <person name="Vollmer S.V."/>
        </authorList>
    </citation>
    <scope>NUCLEOTIDE SEQUENCE</scope>
    <source>
        <strain evidence="14">K2</strain>
    </source>
</reference>
<sequence length="750" mass="82318">MDFQHLTFNLVLLFLSLHFQSLVYGKLTAGKALRKQYIRKVNDHTETNALTSTRSNNTKGVRKDLVDSLVPLGDVQAPLFPVNIEHIRDYPVPVPVKHEIAENVLHVHIHDKNPCINGGYISQFLGGSYYCICPPHYSGETCQIQQFCFSGPCKNGGKCLEINQGYKCKCTHGFTGYNCEEELFCVPSPCEHGGKCVETIKGYKCICRDGFRGHHCQGVDFCYPNPCQHGGTCENINGGARCQCHPGYHGTHCHEKYVCYVNPCHNGGRCVENPVQPCHCSRGFVGTYCQDHVCQPDPCLHGGSCTVTMAHPLGLHNNRWTYHCICSQYYRGRNCQIPHPCIDQPCLNGGTCIDTYFNDNAGREQYNGHDLVTPSINQEFFCLCPLGFSGPLDVCSLCHPDADCVNHRCVCKPHFIGDGIHCKNVSSHCNPNPCYHGTCSEGPDGSYDCECFPGYCGPQCKDICRPCLLWPCSNGGQCIPKGDKRICICRPPYQPPDCNVTEPDRCKPNPCKNGGKCTFLADKNDYICNCLGNFGGKDCSECDCPKAVKIKGKMVVDSICDNIGECICPEIEGVRLVFTAKNGCVESGGGPCERNPCQRGTTCTCENPCKNGATCQDISTRQYKCICPPGFTGDDCSVRAVGGHCNLRKCKNGGTCVERLNGYDCICTPQFTGPHCGVDKCANCDVNADCIYGRCRCRRGYIGTGYVCAEDNRSSSRNCPPKNLHDDINSTGLASTKVNISSYYAFIGSD</sequence>
<comment type="subcellular location">
    <subcellularLocation>
        <location evidence="1">Cytoplasm</location>
    </subcellularLocation>
    <subcellularLocation>
        <location evidence="2">Secreted</location>
    </subcellularLocation>
</comment>
<feature type="domain" description="EGF-like" evidence="13">
    <location>
        <begin position="465"/>
        <end position="499"/>
    </location>
</feature>
<feature type="disulfide bond" evidence="11">
    <location>
        <begin position="326"/>
        <end position="335"/>
    </location>
</feature>
<dbReference type="PROSITE" id="PS01186">
    <property type="entry name" value="EGF_2"/>
    <property type="match status" value="7"/>
</dbReference>
<reference evidence="14" key="2">
    <citation type="journal article" date="2023" name="Science">
        <title>Genomic signatures of disease resistance in endangered staghorn corals.</title>
        <authorList>
            <person name="Vollmer S.V."/>
            <person name="Selwyn J.D."/>
            <person name="Despard B.A."/>
            <person name="Roesel C.L."/>
        </authorList>
    </citation>
    <scope>NUCLEOTIDE SEQUENCE</scope>
    <source>
        <strain evidence="14">K2</strain>
    </source>
</reference>
<keyword evidence="3" id="KW-0963">Cytoplasm</keyword>
<evidence type="ECO:0000256" key="2">
    <source>
        <dbReference type="ARBA" id="ARBA00004613"/>
    </source>
</evidence>
<dbReference type="AlphaFoldDB" id="A0AAD9Q2M6"/>
<evidence type="ECO:0000256" key="5">
    <source>
        <dbReference type="ARBA" id="ARBA00022536"/>
    </source>
</evidence>
<keyword evidence="6 12" id="KW-0732">Signal</keyword>
<feature type="disulfide bond" evidence="11">
    <location>
        <begin position="530"/>
        <end position="539"/>
    </location>
</feature>
<dbReference type="FunFam" id="2.10.25.10:FF:000066">
    <property type="entry name" value="FAT atypical cadherin 4"/>
    <property type="match status" value="2"/>
</dbReference>
<feature type="disulfide bond" evidence="11">
    <location>
        <begin position="170"/>
        <end position="179"/>
    </location>
</feature>
<feature type="disulfide bond" evidence="11">
    <location>
        <begin position="451"/>
        <end position="460"/>
    </location>
</feature>
<evidence type="ECO:0000256" key="12">
    <source>
        <dbReference type="SAM" id="SignalP"/>
    </source>
</evidence>
<dbReference type="PROSITE" id="PS50026">
    <property type="entry name" value="EGF_3"/>
    <property type="match status" value="11"/>
</dbReference>
<dbReference type="GO" id="GO:0045197">
    <property type="term" value="P:establishment or maintenance of epithelial cell apical/basal polarity"/>
    <property type="evidence" value="ECO:0007669"/>
    <property type="project" value="TreeGrafter"/>
</dbReference>
<dbReference type="FunFam" id="2.10.25.10:FF:000425">
    <property type="entry name" value="Eyes shut homolog"/>
    <property type="match status" value="1"/>
</dbReference>
<dbReference type="GO" id="GO:0032991">
    <property type="term" value="C:protein-containing complex"/>
    <property type="evidence" value="ECO:0007669"/>
    <property type="project" value="TreeGrafter"/>
</dbReference>
<feature type="chain" id="PRO_5042052551" evidence="12">
    <location>
        <begin position="26"/>
        <end position="750"/>
    </location>
</feature>
<dbReference type="FunFam" id="2.10.25.10:FF:000255">
    <property type="entry name" value="Sushi, nidogen and EGF-like domains 1"/>
    <property type="match status" value="1"/>
</dbReference>
<dbReference type="GO" id="GO:0005576">
    <property type="term" value="C:extracellular region"/>
    <property type="evidence" value="ECO:0007669"/>
    <property type="project" value="UniProtKB-SubCell"/>
</dbReference>
<feature type="domain" description="EGF-like" evidence="13">
    <location>
        <begin position="144"/>
        <end position="180"/>
    </location>
</feature>
<evidence type="ECO:0000256" key="10">
    <source>
        <dbReference type="ARBA" id="ARBA00023180"/>
    </source>
</evidence>
<dbReference type="Gene3D" id="2.10.25.10">
    <property type="entry name" value="Laminin"/>
    <property type="match status" value="11"/>
</dbReference>
<evidence type="ECO:0000256" key="9">
    <source>
        <dbReference type="ARBA" id="ARBA00023157"/>
    </source>
</evidence>
<feature type="domain" description="EGF-like" evidence="13">
    <location>
        <begin position="218"/>
        <end position="254"/>
    </location>
</feature>
<dbReference type="InterPro" id="IPR009030">
    <property type="entry name" value="Growth_fac_rcpt_cys_sf"/>
</dbReference>
<dbReference type="PROSITE" id="PS00022">
    <property type="entry name" value="EGF_1"/>
    <property type="match status" value="10"/>
</dbReference>
<dbReference type="SMART" id="SM00181">
    <property type="entry name" value="EGF"/>
    <property type="match status" value="14"/>
</dbReference>
<feature type="disulfide bond" evidence="11">
    <location>
        <begin position="429"/>
        <end position="439"/>
    </location>
</feature>
<feature type="domain" description="EGF-like" evidence="13">
    <location>
        <begin position="641"/>
        <end position="677"/>
    </location>
</feature>
<dbReference type="GO" id="GO:0005886">
    <property type="term" value="C:plasma membrane"/>
    <property type="evidence" value="ECO:0007669"/>
    <property type="project" value="TreeGrafter"/>
</dbReference>
<comment type="caution">
    <text evidence="11">Lacks conserved residue(s) required for the propagation of feature annotation.</text>
</comment>
<feature type="disulfide bond" evidence="11">
    <location>
        <begin position="489"/>
        <end position="498"/>
    </location>
</feature>
<evidence type="ECO:0000256" key="6">
    <source>
        <dbReference type="ARBA" id="ARBA00022729"/>
    </source>
</evidence>
<feature type="domain" description="EGF-like" evidence="13">
    <location>
        <begin position="181"/>
        <end position="217"/>
    </location>
</feature>
<gene>
    <name evidence="14" type="ORF">P5673_025167</name>
</gene>
<dbReference type="FunFam" id="2.10.25.10:FF:000095">
    <property type="entry name" value="Notch, isoform B"/>
    <property type="match status" value="1"/>
</dbReference>
<dbReference type="Pfam" id="PF00008">
    <property type="entry name" value="EGF"/>
    <property type="match status" value="4"/>
</dbReference>
<dbReference type="SUPFAM" id="SSF57184">
    <property type="entry name" value="Growth factor receptor domain"/>
    <property type="match status" value="1"/>
</dbReference>
<keyword evidence="8" id="KW-0106">Calcium</keyword>
<feature type="disulfide bond" evidence="11">
    <location>
        <begin position="511"/>
        <end position="528"/>
    </location>
</feature>
<dbReference type="InterPro" id="IPR051022">
    <property type="entry name" value="Notch_Cell-Fate_Det"/>
</dbReference>
<evidence type="ECO:0000313" key="14">
    <source>
        <dbReference type="EMBL" id="KAK2553419.1"/>
    </source>
</evidence>
<feature type="disulfide bond" evidence="11">
    <location>
        <begin position="244"/>
        <end position="253"/>
    </location>
</feature>
<comment type="caution">
    <text evidence="14">The sequence shown here is derived from an EMBL/GenBank/DDBJ whole genome shotgun (WGS) entry which is preliminary data.</text>
</comment>
<feature type="domain" description="EGF-like" evidence="13">
    <location>
        <begin position="502"/>
        <end position="540"/>
    </location>
</feature>
<evidence type="ECO:0000256" key="11">
    <source>
        <dbReference type="PROSITE-ProRule" id="PRU00076"/>
    </source>
</evidence>
<feature type="disulfide bond" evidence="11">
    <location>
        <begin position="605"/>
        <end position="615"/>
    </location>
</feature>
<dbReference type="Proteomes" id="UP001249851">
    <property type="component" value="Unassembled WGS sequence"/>
</dbReference>
<name>A0AAD9Q2M6_ACRCE</name>
<feature type="domain" description="EGF-like" evidence="13">
    <location>
        <begin position="106"/>
        <end position="143"/>
    </location>
</feature>
<dbReference type="GO" id="GO:0005509">
    <property type="term" value="F:calcium ion binding"/>
    <property type="evidence" value="ECO:0007669"/>
    <property type="project" value="InterPro"/>
</dbReference>
<feature type="domain" description="EGF-like" evidence="13">
    <location>
        <begin position="291"/>
        <end position="336"/>
    </location>
</feature>
<organism evidence="14 15">
    <name type="scientific">Acropora cervicornis</name>
    <name type="common">Staghorn coral</name>
    <dbReference type="NCBI Taxonomy" id="6130"/>
    <lineage>
        <taxon>Eukaryota</taxon>
        <taxon>Metazoa</taxon>
        <taxon>Cnidaria</taxon>
        <taxon>Anthozoa</taxon>
        <taxon>Hexacorallia</taxon>
        <taxon>Scleractinia</taxon>
        <taxon>Astrocoeniina</taxon>
        <taxon>Acroporidae</taxon>
        <taxon>Acropora</taxon>
    </lineage>
</organism>
<dbReference type="InterPro" id="IPR001881">
    <property type="entry name" value="EGF-like_Ca-bd_dom"/>
</dbReference>
<keyword evidence="15" id="KW-1185">Reference proteome</keyword>
<dbReference type="SUPFAM" id="SSF57196">
    <property type="entry name" value="EGF/Laminin"/>
    <property type="match status" value="6"/>
</dbReference>
<dbReference type="SMART" id="SM00179">
    <property type="entry name" value="EGF_CA"/>
    <property type="match status" value="6"/>
</dbReference>
<dbReference type="InterPro" id="IPR013032">
    <property type="entry name" value="EGF-like_CS"/>
</dbReference>
<dbReference type="CDD" id="cd00054">
    <property type="entry name" value="EGF_CA"/>
    <property type="match status" value="5"/>
</dbReference>
<keyword evidence="4" id="KW-0964">Secreted</keyword>
<feature type="disulfide bond" evidence="11">
    <location>
        <begin position="667"/>
        <end position="676"/>
    </location>
</feature>
<evidence type="ECO:0000256" key="4">
    <source>
        <dbReference type="ARBA" id="ARBA00022525"/>
    </source>
</evidence>
<dbReference type="PANTHER" id="PTHR24049">
    <property type="entry name" value="CRUMBS FAMILY MEMBER"/>
    <property type="match status" value="1"/>
</dbReference>
<dbReference type="Pfam" id="PF12661">
    <property type="entry name" value="hEGF"/>
    <property type="match status" value="2"/>
</dbReference>
<evidence type="ECO:0000313" key="15">
    <source>
        <dbReference type="Proteomes" id="UP001249851"/>
    </source>
</evidence>
<evidence type="ECO:0000256" key="3">
    <source>
        <dbReference type="ARBA" id="ARBA00022490"/>
    </source>
</evidence>
<feature type="disulfide bond" evidence="11">
    <location>
        <begin position="207"/>
        <end position="216"/>
    </location>
</feature>
<dbReference type="GO" id="GO:0005737">
    <property type="term" value="C:cytoplasm"/>
    <property type="evidence" value="ECO:0007669"/>
    <property type="project" value="UniProtKB-SubCell"/>
</dbReference>
<feature type="domain" description="EGF-like" evidence="13">
    <location>
        <begin position="255"/>
        <end position="290"/>
    </location>
</feature>
<dbReference type="GO" id="GO:0007157">
    <property type="term" value="P:heterophilic cell-cell adhesion via plasma membrane cell adhesion molecules"/>
    <property type="evidence" value="ECO:0007669"/>
    <property type="project" value="TreeGrafter"/>
</dbReference>
<proteinExistence type="predicted"/>
<feature type="disulfide bond" evidence="11">
    <location>
        <begin position="280"/>
        <end position="289"/>
    </location>
</feature>
<feature type="domain" description="EGF-like" evidence="13">
    <location>
        <begin position="425"/>
        <end position="461"/>
    </location>
</feature>
<evidence type="ECO:0000256" key="7">
    <source>
        <dbReference type="ARBA" id="ARBA00022737"/>
    </source>
</evidence>
<evidence type="ECO:0000259" key="13">
    <source>
        <dbReference type="PROSITE" id="PS50026"/>
    </source>
</evidence>
<dbReference type="EMBL" id="JARQWQ010000077">
    <property type="protein sequence ID" value="KAK2553419.1"/>
    <property type="molecule type" value="Genomic_DNA"/>
</dbReference>
<feature type="signal peptide" evidence="12">
    <location>
        <begin position="1"/>
        <end position="25"/>
    </location>
</feature>
<keyword evidence="10" id="KW-0325">Glycoprotein</keyword>
<feature type="disulfide bond" evidence="11">
    <location>
        <begin position="627"/>
        <end position="636"/>
    </location>
</feature>
<evidence type="ECO:0000256" key="1">
    <source>
        <dbReference type="ARBA" id="ARBA00004496"/>
    </source>
</evidence>
<keyword evidence="5 11" id="KW-0245">EGF-like domain</keyword>
<feature type="disulfide bond" evidence="11">
    <location>
        <begin position="133"/>
        <end position="142"/>
    </location>
</feature>